<feature type="signal peptide" evidence="1">
    <location>
        <begin position="1"/>
        <end position="23"/>
    </location>
</feature>
<dbReference type="PANTHER" id="PTHR42852">
    <property type="entry name" value="THIOL:DISULFIDE INTERCHANGE PROTEIN DSBE"/>
    <property type="match status" value="1"/>
</dbReference>
<dbReference type="InterPro" id="IPR013740">
    <property type="entry name" value="Redoxin"/>
</dbReference>
<evidence type="ECO:0000313" key="4">
    <source>
        <dbReference type="Proteomes" id="UP000646911"/>
    </source>
</evidence>
<feature type="chain" id="PRO_5046383036" evidence="1">
    <location>
        <begin position="24"/>
        <end position="165"/>
    </location>
</feature>
<dbReference type="InterPro" id="IPR013766">
    <property type="entry name" value="Thioredoxin_domain"/>
</dbReference>
<name>A0ABR6ZAR9_9BURK</name>
<dbReference type="InterPro" id="IPR036249">
    <property type="entry name" value="Thioredoxin-like_sf"/>
</dbReference>
<protein>
    <submittedName>
        <fullName evidence="3">TlpA family protein disulfide reductase</fullName>
    </submittedName>
</protein>
<dbReference type="Gene3D" id="3.40.30.10">
    <property type="entry name" value="Glutaredoxin"/>
    <property type="match status" value="1"/>
</dbReference>
<proteinExistence type="predicted"/>
<dbReference type="RefSeq" id="WP_186954393.1">
    <property type="nucleotide sequence ID" value="NZ_JACOFX010000007.1"/>
</dbReference>
<dbReference type="Pfam" id="PF08534">
    <property type="entry name" value="Redoxin"/>
    <property type="match status" value="1"/>
</dbReference>
<keyword evidence="1" id="KW-0732">Signal</keyword>
<dbReference type="SUPFAM" id="SSF52833">
    <property type="entry name" value="Thioredoxin-like"/>
    <property type="match status" value="1"/>
</dbReference>
<keyword evidence="4" id="KW-1185">Reference proteome</keyword>
<sequence length="165" mass="17935">MKFLNLKALAVIIGLGINVHALALETGKPAPEFTAQAGKGNIQLADYRGKVVYLDFWASWCGPCKLSFPWMNALQSKYGAQGLQVVAINLDTKQEDALEFLKTTPGNFHIAYDPKGVMPRQYEIKGMPSSILIDRDGKILAQHAGFNDASKAKIEQAIVASLGSK</sequence>
<evidence type="ECO:0000256" key="1">
    <source>
        <dbReference type="SAM" id="SignalP"/>
    </source>
</evidence>
<dbReference type="InterPro" id="IPR050553">
    <property type="entry name" value="Thioredoxin_ResA/DsbE_sf"/>
</dbReference>
<gene>
    <name evidence="3" type="ORF">H8L47_14930</name>
</gene>
<dbReference type="PANTHER" id="PTHR42852:SF18">
    <property type="entry name" value="CHROMOSOME UNDETERMINED SCAFFOLD_47, WHOLE GENOME SHOTGUN SEQUENCE"/>
    <property type="match status" value="1"/>
</dbReference>
<organism evidence="3 4">
    <name type="scientific">Undibacterium umbellatum</name>
    <dbReference type="NCBI Taxonomy" id="2762300"/>
    <lineage>
        <taxon>Bacteria</taxon>
        <taxon>Pseudomonadati</taxon>
        <taxon>Pseudomonadota</taxon>
        <taxon>Betaproteobacteria</taxon>
        <taxon>Burkholderiales</taxon>
        <taxon>Oxalobacteraceae</taxon>
        <taxon>Undibacterium</taxon>
    </lineage>
</organism>
<feature type="domain" description="Thioredoxin" evidence="2">
    <location>
        <begin position="24"/>
        <end position="163"/>
    </location>
</feature>
<reference evidence="3 4" key="1">
    <citation type="submission" date="2020-08" db="EMBL/GenBank/DDBJ databases">
        <title>Novel species isolated from subtropical streams in China.</title>
        <authorList>
            <person name="Lu H."/>
        </authorList>
    </citation>
    <scope>NUCLEOTIDE SEQUENCE [LARGE SCALE GENOMIC DNA]</scope>
    <source>
        <strain evidence="3 4">NL8W</strain>
    </source>
</reference>
<dbReference type="EMBL" id="JACOFX010000007">
    <property type="protein sequence ID" value="MBC3908850.1"/>
    <property type="molecule type" value="Genomic_DNA"/>
</dbReference>
<evidence type="ECO:0000313" key="3">
    <source>
        <dbReference type="EMBL" id="MBC3908850.1"/>
    </source>
</evidence>
<dbReference type="Proteomes" id="UP000646911">
    <property type="component" value="Unassembled WGS sequence"/>
</dbReference>
<comment type="caution">
    <text evidence="3">The sequence shown here is derived from an EMBL/GenBank/DDBJ whole genome shotgun (WGS) entry which is preliminary data.</text>
</comment>
<accession>A0ABR6ZAR9</accession>
<dbReference type="CDD" id="cd02966">
    <property type="entry name" value="TlpA_like_family"/>
    <property type="match status" value="1"/>
</dbReference>
<evidence type="ECO:0000259" key="2">
    <source>
        <dbReference type="PROSITE" id="PS51352"/>
    </source>
</evidence>
<dbReference type="PROSITE" id="PS51352">
    <property type="entry name" value="THIOREDOXIN_2"/>
    <property type="match status" value="1"/>
</dbReference>